<keyword evidence="6" id="KW-0809">Transit peptide</keyword>
<dbReference type="RefSeq" id="XP_034011849.1">
    <property type="nucleotide sequence ID" value="XM_034156375.1"/>
</dbReference>
<evidence type="ECO:0000256" key="5">
    <source>
        <dbReference type="ARBA" id="ARBA00019258"/>
    </source>
</evidence>
<evidence type="ECO:0000256" key="4">
    <source>
        <dbReference type="ARBA" id="ARBA00011657"/>
    </source>
</evidence>
<evidence type="ECO:0000256" key="1">
    <source>
        <dbReference type="ARBA" id="ARBA00002412"/>
    </source>
</evidence>
<comment type="function">
    <text evidence="1">Required for translation of the mitochondrial OLI1 transcript coding for the mitochondrial ATP synthase subunit 9.</text>
</comment>
<name>A0A642UND9_DIURU</name>
<dbReference type="InterPro" id="IPR024319">
    <property type="entry name" value="ATPase_expression_mit"/>
</dbReference>
<organism evidence="8 9">
    <name type="scientific">Diutina rugosa</name>
    <name type="common">Yeast</name>
    <name type="synonym">Candida rugosa</name>
    <dbReference type="NCBI Taxonomy" id="5481"/>
    <lineage>
        <taxon>Eukaryota</taxon>
        <taxon>Fungi</taxon>
        <taxon>Dikarya</taxon>
        <taxon>Ascomycota</taxon>
        <taxon>Saccharomycotina</taxon>
        <taxon>Pichiomycetes</taxon>
        <taxon>Debaryomycetaceae</taxon>
        <taxon>Diutina</taxon>
    </lineage>
</organism>
<evidence type="ECO:0000256" key="3">
    <source>
        <dbReference type="ARBA" id="ARBA00009790"/>
    </source>
</evidence>
<dbReference type="Proteomes" id="UP000449547">
    <property type="component" value="Unassembled WGS sequence"/>
</dbReference>
<accession>A0A642UND9</accession>
<comment type="subunit">
    <text evidence="4">Binds to the 5'UTR of the OLI1 mRNA.</text>
</comment>
<dbReference type="EMBL" id="SWFT01000105">
    <property type="protein sequence ID" value="KAA8901226.1"/>
    <property type="molecule type" value="Genomic_DNA"/>
</dbReference>
<protein>
    <recommendedName>
        <fullName evidence="5">ATPase expression protein 2, mitochondrial</fullName>
    </recommendedName>
</protein>
<dbReference type="VEuPathDB" id="FungiDB:DIURU_003596"/>
<dbReference type="OrthoDB" id="4077974at2759"/>
<dbReference type="Pfam" id="PF12921">
    <property type="entry name" value="ATP13"/>
    <property type="match status" value="1"/>
</dbReference>
<evidence type="ECO:0000256" key="2">
    <source>
        <dbReference type="ARBA" id="ARBA00004173"/>
    </source>
</evidence>
<evidence type="ECO:0000313" key="9">
    <source>
        <dbReference type="Proteomes" id="UP000449547"/>
    </source>
</evidence>
<dbReference type="OMA" id="KWFQRFE"/>
<reference evidence="8 9" key="1">
    <citation type="submission" date="2019-07" db="EMBL/GenBank/DDBJ databases">
        <title>Genome assembly of two rare yeast pathogens: Diutina rugosa and Trichomonascus ciferrii.</title>
        <authorList>
            <person name="Mixao V."/>
            <person name="Saus E."/>
            <person name="Hansen A."/>
            <person name="Lass-Flor C."/>
            <person name="Gabaldon T."/>
        </authorList>
    </citation>
    <scope>NUCLEOTIDE SEQUENCE [LARGE SCALE GENOMIC DNA]</scope>
    <source>
        <strain evidence="8 9">CBS 613</strain>
    </source>
</reference>
<dbReference type="GeneID" id="54782247"/>
<sequence length="567" mass="66051">MVDLDSVSTTQKMRQEIHMLIHQDKNYDALAKLLLDNHAKLVEILGPEGITKAVRYLVDHSVEMLQRYASESVKLDNVKGKDGRPRAKPGTLRFAQFHEASYFARTVREIYSRLLQPDVGASGARYHIYGDKSKGLSGSFQLSPRDFENLIILEKRWNKRDLCDYLFTQFDRTLGAEAMTYPLWVAKLQLYCGGDSRMWPSQSEFYPAVADAPILWSFFKAEHKGFRHLLSDFISRYVAPSNAKVLSNDILTTLVASMGYYHMTRDICDLIKSTWGIDENFELVAAPVKLGSPQYPTLKTLEAIVDAFSYNHEFFEGMKYINAIRDHYNIDVSSRHARSFWETIFHWVHVSTRYKPDMALQHYLKHTNSTQRHRTLAEAQADASFDYSGYLQYLGRLKKQRDDTYAHIWNMYTQNQVPGESVFSAAVAKNYYYYLVTKLKVDNDPTPMYEFLRYLRQVYAKVHQSKHSYNLRADTKGKVRSPARAIDQVYSMALIQLVEHKALTLKVNECEPVINKWSLNKAMQQRLMNWYRTRKSAHWDRVERERMKHIAELRTEKGEDDGFLDLL</sequence>
<comment type="caution">
    <text evidence="8">The sequence shown here is derived from an EMBL/GenBank/DDBJ whole genome shotgun (WGS) entry which is preliminary data.</text>
</comment>
<comment type="subcellular location">
    <subcellularLocation>
        <location evidence="2">Mitochondrion</location>
    </subcellularLocation>
</comment>
<comment type="similarity">
    <text evidence="3">Belongs to the AEP2 family.</text>
</comment>
<dbReference type="GO" id="GO:0005739">
    <property type="term" value="C:mitochondrion"/>
    <property type="evidence" value="ECO:0007669"/>
    <property type="project" value="UniProtKB-SubCell"/>
</dbReference>
<proteinExistence type="inferred from homology"/>
<keyword evidence="9" id="KW-1185">Reference proteome</keyword>
<evidence type="ECO:0000313" key="8">
    <source>
        <dbReference type="EMBL" id="KAA8901226.1"/>
    </source>
</evidence>
<keyword evidence="7" id="KW-0496">Mitochondrion</keyword>
<dbReference type="AlphaFoldDB" id="A0A642UND9"/>
<evidence type="ECO:0000256" key="7">
    <source>
        <dbReference type="ARBA" id="ARBA00023128"/>
    </source>
</evidence>
<evidence type="ECO:0000256" key="6">
    <source>
        <dbReference type="ARBA" id="ARBA00022946"/>
    </source>
</evidence>
<gene>
    <name evidence="8" type="ORF">DIURU_003596</name>
</gene>